<sequence>MSFITVFIPLLAAKPKNYIRENIRRLRETQTANTRRTPSVRGSHLRDTGQDFRANARMHLINQYFDGMPAKSEKSVIGSCGDQKTDSRLVEHRDAGVETDICKPQILTVSRHVFFDAMGTPL</sequence>
<dbReference type="AlphaFoldDB" id="A0A3P7M1P2"/>
<dbReference type="EMBL" id="UYRU01053413">
    <property type="protein sequence ID" value="VDN12241.1"/>
    <property type="molecule type" value="Genomic_DNA"/>
</dbReference>
<gene>
    <name evidence="2" type="ORF">DILT_LOCUS8072</name>
</gene>
<evidence type="ECO:0000313" key="2">
    <source>
        <dbReference type="EMBL" id="VDN12241.1"/>
    </source>
</evidence>
<organism evidence="2 3">
    <name type="scientific">Dibothriocephalus latus</name>
    <name type="common">Fish tapeworm</name>
    <name type="synonym">Diphyllobothrium latum</name>
    <dbReference type="NCBI Taxonomy" id="60516"/>
    <lineage>
        <taxon>Eukaryota</taxon>
        <taxon>Metazoa</taxon>
        <taxon>Spiralia</taxon>
        <taxon>Lophotrochozoa</taxon>
        <taxon>Platyhelminthes</taxon>
        <taxon>Cestoda</taxon>
        <taxon>Eucestoda</taxon>
        <taxon>Diphyllobothriidea</taxon>
        <taxon>Diphyllobothriidae</taxon>
        <taxon>Dibothriocephalus</taxon>
    </lineage>
</organism>
<feature type="region of interest" description="Disordered" evidence="1">
    <location>
        <begin position="29"/>
        <end position="48"/>
    </location>
</feature>
<evidence type="ECO:0000256" key="1">
    <source>
        <dbReference type="SAM" id="MobiDB-lite"/>
    </source>
</evidence>
<dbReference type="Proteomes" id="UP000281553">
    <property type="component" value="Unassembled WGS sequence"/>
</dbReference>
<accession>A0A3P7M1P2</accession>
<proteinExistence type="predicted"/>
<name>A0A3P7M1P2_DIBLA</name>
<reference evidence="2 3" key="1">
    <citation type="submission" date="2018-11" db="EMBL/GenBank/DDBJ databases">
        <authorList>
            <consortium name="Pathogen Informatics"/>
        </authorList>
    </citation>
    <scope>NUCLEOTIDE SEQUENCE [LARGE SCALE GENOMIC DNA]</scope>
</reference>
<keyword evidence="3" id="KW-1185">Reference proteome</keyword>
<protein>
    <submittedName>
        <fullName evidence="2">Uncharacterized protein</fullName>
    </submittedName>
</protein>
<evidence type="ECO:0000313" key="3">
    <source>
        <dbReference type="Proteomes" id="UP000281553"/>
    </source>
</evidence>